<dbReference type="PANTHER" id="PTHR45650">
    <property type="entry name" value="GDSL-LIKE LIPASE/ACYLHYDROLASE-RELATED"/>
    <property type="match status" value="1"/>
</dbReference>
<dbReference type="InterPro" id="IPR035669">
    <property type="entry name" value="SGNH_plant_lipase-like"/>
</dbReference>
<keyword evidence="3" id="KW-0964">Secreted</keyword>
<gene>
    <name evidence="8" type="ORF">E3N88_19167</name>
</gene>
<evidence type="ECO:0000256" key="4">
    <source>
        <dbReference type="ARBA" id="ARBA00022729"/>
    </source>
</evidence>
<evidence type="ECO:0000256" key="3">
    <source>
        <dbReference type="ARBA" id="ARBA00022525"/>
    </source>
</evidence>
<name>A0A5N6NMF7_9ASTR</name>
<dbReference type="PANTHER" id="PTHR45650:SF9">
    <property type="entry name" value="SGNH HYDROLASE-TYPE ESTERASE DOMAIN-CONTAINING PROTEIN"/>
    <property type="match status" value="1"/>
</dbReference>
<protein>
    <submittedName>
        <fullName evidence="8">Uncharacterized protein</fullName>
    </submittedName>
</protein>
<sequence>MHFGTVIVVVGEPQVPCIFMFGDSFVDAGNNNELLTLAKANYPPYGIDFPQGVTGRATNGLTIVDAIAQLLGFPNFIPPYATATSAQIASGVNYGSAGSGIQDQTGSNQGMVISLRNQILRHAEILVRLALLKRNIRFTKQYIKKCIYVVDSGTNDYFAYFRNGVNSTYTPDQYAAYLIKQYSDRLKFLYQLGARKIAVFGLGLIGCSPAEITLLGTNGAPCVEPLNNAVKLFNERLEPLIDTLNNELYNARFTFINISNFYAAPDVSGLSKVPCCPLSPKGLCVPYSTPCPDRNLTFYYDGFHPTEFVNRFHASRSYNAASPMDASPYDISHLAQLNQDVGYHIVL</sequence>
<keyword evidence="4" id="KW-0732">Signal</keyword>
<accession>A0A5N6NMF7</accession>
<evidence type="ECO:0000256" key="1">
    <source>
        <dbReference type="ARBA" id="ARBA00004613"/>
    </source>
</evidence>
<evidence type="ECO:0000313" key="9">
    <source>
        <dbReference type="Proteomes" id="UP000326396"/>
    </source>
</evidence>
<proteinExistence type="inferred from homology"/>
<evidence type="ECO:0000256" key="6">
    <source>
        <dbReference type="ARBA" id="ARBA00022963"/>
    </source>
</evidence>
<dbReference type="Proteomes" id="UP000326396">
    <property type="component" value="Linkage Group LG18"/>
</dbReference>
<comment type="similarity">
    <text evidence="2">Belongs to the 'GDSL' lipolytic enzyme family.</text>
</comment>
<comment type="caution">
    <text evidence="8">The sequence shown here is derived from an EMBL/GenBank/DDBJ whole genome shotgun (WGS) entry which is preliminary data.</text>
</comment>
<evidence type="ECO:0000256" key="2">
    <source>
        <dbReference type="ARBA" id="ARBA00008668"/>
    </source>
</evidence>
<organism evidence="8 9">
    <name type="scientific">Mikania micrantha</name>
    <name type="common">bitter vine</name>
    <dbReference type="NCBI Taxonomy" id="192012"/>
    <lineage>
        <taxon>Eukaryota</taxon>
        <taxon>Viridiplantae</taxon>
        <taxon>Streptophyta</taxon>
        <taxon>Embryophyta</taxon>
        <taxon>Tracheophyta</taxon>
        <taxon>Spermatophyta</taxon>
        <taxon>Magnoliopsida</taxon>
        <taxon>eudicotyledons</taxon>
        <taxon>Gunneridae</taxon>
        <taxon>Pentapetalae</taxon>
        <taxon>asterids</taxon>
        <taxon>campanulids</taxon>
        <taxon>Asterales</taxon>
        <taxon>Asteraceae</taxon>
        <taxon>Asteroideae</taxon>
        <taxon>Heliantheae alliance</taxon>
        <taxon>Eupatorieae</taxon>
        <taxon>Mikania</taxon>
    </lineage>
</organism>
<dbReference type="InterPro" id="IPR051238">
    <property type="entry name" value="GDSL_esterase/lipase"/>
</dbReference>
<keyword evidence="5" id="KW-0378">Hydrolase</keyword>
<dbReference type="AlphaFoldDB" id="A0A5N6NMF7"/>
<dbReference type="Gene3D" id="3.40.50.1110">
    <property type="entry name" value="SGNH hydrolase"/>
    <property type="match status" value="1"/>
</dbReference>
<keyword evidence="6" id="KW-0442">Lipid degradation</keyword>
<dbReference type="Pfam" id="PF00657">
    <property type="entry name" value="Lipase_GDSL"/>
    <property type="match status" value="1"/>
</dbReference>
<dbReference type="CDD" id="cd01837">
    <property type="entry name" value="SGNH_plant_lipase_like"/>
    <property type="match status" value="1"/>
</dbReference>
<evidence type="ECO:0000313" key="8">
    <source>
        <dbReference type="EMBL" id="KAD4982496.1"/>
    </source>
</evidence>
<dbReference type="SUPFAM" id="SSF52266">
    <property type="entry name" value="SGNH hydrolase"/>
    <property type="match status" value="1"/>
</dbReference>
<keyword evidence="9" id="KW-1185">Reference proteome</keyword>
<reference evidence="8 9" key="1">
    <citation type="submission" date="2019-05" db="EMBL/GenBank/DDBJ databases">
        <title>Mikania micrantha, genome provides insights into the molecular mechanism of rapid growth.</title>
        <authorList>
            <person name="Liu B."/>
        </authorList>
    </citation>
    <scope>NUCLEOTIDE SEQUENCE [LARGE SCALE GENOMIC DNA]</scope>
    <source>
        <strain evidence="8">NLD-2019</strain>
        <tissue evidence="8">Leaf</tissue>
    </source>
</reference>
<dbReference type="GO" id="GO:0005576">
    <property type="term" value="C:extracellular region"/>
    <property type="evidence" value="ECO:0007669"/>
    <property type="project" value="UniProtKB-SubCell"/>
</dbReference>
<dbReference type="OrthoDB" id="1683520at2759"/>
<evidence type="ECO:0000256" key="5">
    <source>
        <dbReference type="ARBA" id="ARBA00022801"/>
    </source>
</evidence>
<comment type="subcellular location">
    <subcellularLocation>
        <location evidence="1">Secreted</location>
    </subcellularLocation>
</comment>
<keyword evidence="7" id="KW-0443">Lipid metabolism</keyword>
<dbReference type="InterPro" id="IPR001087">
    <property type="entry name" value="GDSL"/>
</dbReference>
<dbReference type="GO" id="GO:0016788">
    <property type="term" value="F:hydrolase activity, acting on ester bonds"/>
    <property type="evidence" value="ECO:0007669"/>
    <property type="project" value="InterPro"/>
</dbReference>
<dbReference type="InterPro" id="IPR036514">
    <property type="entry name" value="SGNH_hydro_sf"/>
</dbReference>
<evidence type="ECO:0000256" key="7">
    <source>
        <dbReference type="ARBA" id="ARBA00023098"/>
    </source>
</evidence>
<dbReference type="GO" id="GO:0016042">
    <property type="term" value="P:lipid catabolic process"/>
    <property type="evidence" value="ECO:0007669"/>
    <property type="project" value="UniProtKB-KW"/>
</dbReference>
<dbReference type="EMBL" id="SZYD01000010">
    <property type="protein sequence ID" value="KAD4982496.1"/>
    <property type="molecule type" value="Genomic_DNA"/>
</dbReference>